<dbReference type="AlphaFoldDB" id="A0A5K1K2B3"/>
<protein>
    <submittedName>
        <fullName evidence="1">Cell division control protein</fullName>
    </submittedName>
</protein>
<reference evidence="1" key="1">
    <citation type="submission" date="2019-10" db="EMBL/GenBank/DDBJ databases">
        <authorList>
            <person name="Nor Muhammad N."/>
        </authorList>
    </citation>
    <scope>NUCLEOTIDE SEQUENCE</scope>
</reference>
<proteinExistence type="predicted"/>
<sequence>MTKCASAHTADSRLVVVVVVAPANVHARVLADVAVYANTLLAALNSRRSLNDRAAINVAGTDIFGTEVRRADRDSGTHARAPVSIALRANTGTQSSGTDSYGYGIGMDSGFAQAVGKAADSEVGVKGIERPEEYHIY</sequence>
<name>A0A5K1K2B3_9APHY</name>
<organism evidence="1">
    <name type="scientific">Ganoderma boninense</name>
    <dbReference type="NCBI Taxonomy" id="34458"/>
    <lineage>
        <taxon>Eukaryota</taxon>
        <taxon>Fungi</taxon>
        <taxon>Dikarya</taxon>
        <taxon>Basidiomycota</taxon>
        <taxon>Agaricomycotina</taxon>
        <taxon>Agaricomycetes</taxon>
        <taxon>Polyporales</taxon>
        <taxon>Polyporaceae</taxon>
        <taxon>Ganoderma</taxon>
    </lineage>
</organism>
<gene>
    <name evidence="1" type="primary">I1RBU0</name>
</gene>
<keyword evidence="1" id="KW-0131">Cell cycle</keyword>
<accession>A0A5K1K2B3</accession>
<keyword evidence="1" id="KW-0132">Cell division</keyword>
<evidence type="ECO:0000313" key="1">
    <source>
        <dbReference type="EMBL" id="VWO99846.1"/>
    </source>
</evidence>
<dbReference type="GO" id="GO:0051301">
    <property type="term" value="P:cell division"/>
    <property type="evidence" value="ECO:0007669"/>
    <property type="project" value="UniProtKB-KW"/>
</dbReference>
<dbReference type="EMBL" id="LR727954">
    <property type="protein sequence ID" value="VWO99846.1"/>
    <property type="molecule type" value="Genomic_DNA"/>
</dbReference>